<sequence>MVGEKRTLSDADIDAITEKLEERVIERFQMNVGKGILAAAWKWFLVGLVALAVYGAAGGFKKWGA</sequence>
<feature type="transmembrane region" description="Helical" evidence="1">
    <location>
        <begin position="40"/>
        <end position="60"/>
    </location>
</feature>
<reference evidence="2 3" key="1">
    <citation type="submission" date="2020-08" db="EMBL/GenBank/DDBJ databases">
        <title>Above-ground endophytic microbial communities from plants in different locations in the United States.</title>
        <authorList>
            <person name="Frank C."/>
        </authorList>
    </citation>
    <scope>NUCLEOTIDE SEQUENCE [LARGE SCALE GENOMIC DNA]</scope>
    <source>
        <strain evidence="2 3">WP4_2_2</strain>
    </source>
</reference>
<accession>A0A7W9U2H2</accession>
<keyword evidence="1" id="KW-0812">Transmembrane</keyword>
<dbReference type="RefSeq" id="WP_183727074.1">
    <property type="nucleotide sequence ID" value="NZ_JACHBW010000013.1"/>
</dbReference>
<evidence type="ECO:0000313" key="2">
    <source>
        <dbReference type="EMBL" id="MBB6104650.1"/>
    </source>
</evidence>
<dbReference type="Proteomes" id="UP000571554">
    <property type="component" value="Unassembled WGS sequence"/>
</dbReference>
<keyword evidence="3" id="KW-1185">Reference proteome</keyword>
<dbReference type="EMBL" id="JACHBW010000013">
    <property type="protein sequence ID" value="MBB6104650.1"/>
    <property type="molecule type" value="Genomic_DNA"/>
</dbReference>
<proteinExistence type="predicted"/>
<organism evidence="2 3">
    <name type="scientific">Paraburkholderia bannensis</name>
    <dbReference type="NCBI Taxonomy" id="765414"/>
    <lineage>
        <taxon>Bacteria</taxon>
        <taxon>Pseudomonadati</taxon>
        <taxon>Pseudomonadota</taxon>
        <taxon>Betaproteobacteria</taxon>
        <taxon>Burkholderiales</taxon>
        <taxon>Burkholderiaceae</taxon>
        <taxon>Paraburkholderia</taxon>
    </lineage>
</organism>
<evidence type="ECO:0000256" key="1">
    <source>
        <dbReference type="SAM" id="Phobius"/>
    </source>
</evidence>
<comment type="caution">
    <text evidence="2">The sequence shown here is derived from an EMBL/GenBank/DDBJ whole genome shotgun (WGS) entry which is preliminary data.</text>
</comment>
<dbReference type="AlphaFoldDB" id="A0A7W9U2H2"/>
<keyword evidence="1" id="KW-0472">Membrane</keyword>
<protein>
    <submittedName>
        <fullName evidence="2">Uncharacterized protein</fullName>
    </submittedName>
</protein>
<keyword evidence="1" id="KW-1133">Transmembrane helix</keyword>
<evidence type="ECO:0000313" key="3">
    <source>
        <dbReference type="Proteomes" id="UP000571554"/>
    </source>
</evidence>
<gene>
    <name evidence="2" type="ORF">F4827_004509</name>
</gene>
<name>A0A7W9U2H2_9BURK</name>